<comment type="similarity">
    <text evidence="5">Belongs to the FMN-dependent alpha-hydroxy acid dehydrogenase family.</text>
</comment>
<sequence>MVCLNVADYRHGARRRLPRGLFEYVDRGTEDETGLAAIRRSLDAVRIVPRVLRDVSGIDLSTRIFGRTLPCPLIVAPTAAAGLLWHDGEVALASAAGAAGLPFCAATQSMTSIEAIRAGAPDADLWFQLYVWQDRDLVGALLERAAAAGATTLVLTVDTPISPKREYNTRNGFAIPIVPSATAAFDVARHPRWTWQVLLRYLRQGGMPTYANYPPEFRTALTRRAVSDRVRLSERVTWEDVEDLRRDWRGRLVLKGVLHVDDARRAADLGADGIVVSAHGGRNLDCAVAPADVLPGIAEAVGEKMTVFADSGIRRGSDVVKLLAMGASAVLLGRSVLFGTAVAGRAGAAHVLAILREEISQCLAFAGQTSIEDLDPGILFRPLPAALAAERQA</sequence>
<dbReference type="GO" id="GO:0009060">
    <property type="term" value="P:aerobic respiration"/>
    <property type="evidence" value="ECO:0007669"/>
    <property type="project" value="TreeGrafter"/>
</dbReference>
<accession>A0AAW9RVP5</accession>
<dbReference type="GO" id="GO:0010181">
    <property type="term" value="F:FMN binding"/>
    <property type="evidence" value="ECO:0007669"/>
    <property type="project" value="InterPro"/>
</dbReference>
<keyword evidence="10" id="KW-1185">Reference proteome</keyword>
<dbReference type="Gene3D" id="3.20.20.70">
    <property type="entry name" value="Aldolase class I"/>
    <property type="match status" value="1"/>
</dbReference>
<dbReference type="GO" id="GO:0004459">
    <property type="term" value="F:L-lactate dehydrogenase (NAD+) activity"/>
    <property type="evidence" value="ECO:0007669"/>
    <property type="project" value="TreeGrafter"/>
</dbReference>
<evidence type="ECO:0000256" key="6">
    <source>
        <dbReference type="PIRSR" id="PIRSR000138-1"/>
    </source>
</evidence>
<feature type="active site" description="Proton acceptor" evidence="6">
    <location>
        <position position="279"/>
    </location>
</feature>
<evidence type="ECO:0000256" key="3">
    <source>
        <dbReference type="ARBA" id="ARBA00022643"/>
    </source>
</evidence>
<feature type="binding site" evidence="7">
    <location>
        <position position="128"/>
    </location>
    <ligand>
        <name>FMN</name>
        <dbReference type="ChEBI" id="CHEBI:58210"/>
    </ligand>
</feature>
<evidence type="ECO:0000313" key="9">
    <source>
        <dbReference type="EMBL" id="MEJ8574372.1"/>
    </source>
</evidence>
<reference evidence="9 10" key="1">
    <citation type="submission" date="2024-02" db="EMBL/GenBank/DDBJ databases">
        <title>Genome analysis and characterization of Microbaculum marinisediminis sp. nov., isolated from marine sediment.</title>
        <authorList>
            <person name="Du Z.-J."/>
            <person name="Ye Y.-Q."/>
            <person name="Zhang Z.-R."/>
            <person name="Yuan S.-M."/>
            <person name="Zhang X.-Y."/>
        </authorList>
    </citation>
    <scope>NUCLEOTIDE SEQUENCE [LARGE SCALE GENOMIC DNA]</scope>
    <source>
        <strain evidence="9 10">SDUM1044001</strain>
    </source>
</reference>
<evidence type="ECO:0000259" key="8">
    <source>
        <dbReference type="PROSITE" id="PS51349"/>
    </source>
</evidence>
<feature type="domain" description="FMN hydroxy acid dehydrogenase" evidence="8">
    <location>
        <begin position="1"/>
        <end position="384"/>
    </location>
</feature>
<feature type="binding site" evidence="7">
    <location>
        <position position="130"/>
    </location>
    <ligand>
        <name>FMN</name>
        <dbReference type="ChEBI" id="CHEBI:58210"/>
    </ligand>
</feature>
<evidence type="ECO:0000256" key="1">
    <source>
        <dbReference type="ARBA" id="ARBA00001917"/>
    </source>
</evidence>
<dbReference type="RefSeq" id="WP_340332069.1">
    <property type="nucleotide sequence ID" value="NZ_JAZHOF010000011.1"/>
</dbReference>
<evidence type="ECO:0000256" key="4">
    <source>
        <dbReference type="ARBA" id="ARBA00023002"/>
    </source>
</evidence>
<feature type="binding site" evidence="7">
    <location>
        <position position="277"/>
    </location>
    <ligand>
        <name>FMN</name>
        <dbReference type="ChEBI" id="CHEBI:58210"/>
    </ligand>
</feature>
<feature type="binding site" evidence="7">
    <location>
        <begin position="333"/>
        <end position="334"/>
    </location>
    <ligand>
        <name>FMN</name>
        <dbReference type="ChEBI" id="CHEBI:58210"/>
    </ligand>
</feature>
<dbReference type="InterPro" id="IPR013785">
    <property type="entry name" value="Aldolase_TIM"/>
</dbReference>
<evidence type="ECO:0000256" key="7">
    <source>
        <dbReference type="PIRSR" id="PIRSR000138-2"/>
    </source>
</evidence>
<feature type="binding site" evidence="7">
    <location>
        <position position="156"/>
    </location>
    <ligand>
        <name>FMN</name>
        <dbReference type="ChEBI" id="CHEBI:58210"/>
    </ligand>
</feature>
<keyword evidence="2 7" id="KW-0285">Flavoprotein</keyword>
<dbReference type="Proteomes" id="UP001378188">
    <property type="component" value="Unassembled WGS sequence"/>
</dbReference>
<feature type="binding site" evidence="7">
    <location>
        <position position="165"/>
    </location>
    <ligand>
        <name>glyoxylate</name>
        <dbReference type="ChEBI" id="CHEBI:36655"/>
    </ligand>
</feature>
<gene>
    <name evidence="9" type="ORF">V3328_23015</name>
</gene>
<keyword evidence="3 7" id="KW-0288">FMN</keyword>
<dbReference type="AlphaFoldDB" id="A0AAW9RVP5"/>
<dbReference type="FunFam" id="3.20.20.70:FF:000029">
    <property type="entry name" value="L-lactate dehydrogenase"/>
    <property type="match status" value="1"/>
</dbReference>
<dbReference type="PROSITE" id="PS51349">
    <property type="entry name" value="FMN_HYDROXY_ACID_DH_2"/>
    <property type="match status" value="1"/>
</dbReference>
<dbReference type="InterPro" id="IPR000262">
    <property type="entry name" value="FMN-dep_DH"/>
</dbReference>
<dbReference type="CDD" id="cd02809">
    <property type="entry name" value="alpha_hydroxyacid_oxid_FMN"/>
    <property type="match status" value="1"/>
</dbReference>
<dbReference type="PANTHER" id="PTHR10578:SF107">
    <property type="entry name" value="2-HYDROXYACID OXIDASE 1"/>
    <property type="match status" value="1"/>
</dbReference>
<feature type="binding site" evidence="7">
    <location>
        <position position="24"/>
    </location>
    <ligand>
        <name>glyoxylate</name>
        <dbReference type="ChEBI" id="CHEBI:36655"/>
    </ligand>
</feature>
<dbReference type="PANTHER" id="PTHR10578">
    <property type="entry name" value="S -2-HYDROXY-ACID OXIDASE-RELATED"/>
    <property type="match status" value="1"/>
</dbReference>
<dbReference type="InterPro" id="IPR012133">
    <property type="entry name" value="Alpha-hydoxy_acid_DH_FMN"/>
</dbReference>
<dbReference type="EMBL" id="JAZHOF010000011">
    <property type="protein sequence ID" value="MEJ8574372.1"/>
    <property type="molecule type" value="Genomic_DNA"/>
</dbReference>
<evidence type="ECO:0000313" key="10">
    <source>
        <dbReference type="Proteomes" id="UP001378188"/>
    </source>
</evidence>
<organism evidence="9 10">
    <name type="scientific">Microbaculum marinum</name>
    <dbReference type="NCBI Taxonomy" id="1764581"/>
    <lineage>
        <taxon>Bacteria</taxon>
        <taxon>Pseudomonadati</taxon>
        <taxon>Pseudomonadota</taxon>
        <taxon>Alphaproteobacteria</taxon>
        <taxon>Hyphomicrobiales</taxon>
        <taxon>Tepidamorphaceae</taxon>
        <taxon>Microbaculum</taxon>
    </lineage>
</organism>
<name>A0AAW9RVP5_9HYPH</name>
<protein>
    <submittedName>
        <fullName evidence="9">Alpha-hydroxy acid oxidase</fullName>
        <ecNumber evidence="9">1.-.-.-</ecNumber>
    </submittedName>
</protein>
<feature type="binding site" evidence="7">
    <location>
        <position position="279"/>
    </location>
    <ligand>
        <name>glyoxylate</name>
        <dbReference type="ChEBI" id="CHEBI:36655"/>
    </ligand>
</feature>
<evidence type="ECO:0000256" key="2">
    <source>
        <dbReference type="ARBA" id="ARBA00022630"/>
    </source>
</evidence>
<keyword evidence="4 9" id="KW-0560">Oxidoreductase</keyword>
<proteinExistence type="inferred from homology"/>
<dbReference type="GO" id="GO:0005886">
    <property type="term" value="C:plasma membrane"/>
    <property type="evidence" value="ECO:0007669"/>
    <property type="project" value="TreeGrafter"/>
</dbReference>
<dbReference type="SUPFAM" id="SSF51395">
    <property type="entry name" value="FMN-linked oxidoreductases"/>
    <property type="match status" value="1"/>
</dbReference>
<feature type="binding site" evidence="7">
    <location>
        <begin position="310"/>
        <end position="314"/>
    </location>
    <ligand>
        <name>FMN</name>
        <dbReference type="ChEBI" id="CHEBI:58210"/>
    </ligand>
</feature>
<dbReference type="PIRSF" id="PIRSF000138">
    <property type="entry name" value="Al-hdrx_acd_dh"/>
    <property type="match status" value="1"/>
</dbReference>
<evidence type="ECO:0000256" key="5">
    <source>
        <dbReference type="ARBA" id="ARBA00024042"/>
    </source>
</evidence>
<feature type="binding site" evidence="7">
    <location>
        <position position="255"/>
    </location>
    <ligand>
        <name>FMN</name>
        <dbReference type="ChEBI" id="CHEBI:58210"/>
    </ligand>
</feature>
<dbReference type="EC" id="1.-.-.-" evidence="9"/>
<comment type="cofactor">
    <cofactor evidence="1">
        <name>FMN</name>
        <dbReference type="ChEBI" id="CHEBI:58210"/>
    </cofactor>
</comment>
<comment type="caution">
    <text evidence="9">The sequence shown here is derived from an EMBL/GenBank/DDBJ whole genome shotgun (WGS) entry which is preliminary data.</text>
</comment>
<feature type="binding site" evidence="7">
    <location>
        <position position="282"/>
    </location>
    <ligand>
        <name>glyoxylate</name>
        <dbReference type="ChEBI" id="CHEBI:36655"/>
    </ligand>
</feature>
<dbReference type="Pfam" id="PF01070">
    <property type="entry name" value="FMN_dh"/>
    <property type="match status" value="1"/>
</dbReference>
<dbReference type="InterPro" id="IPR037396">
    <property type="entry name" value="FMN_HAD"/>
</dbReference>
<feature type="binding site" evidence="7">
    <location>
        <begin position="77"/>
        <end position="79"/>
    </location>
    <ligand>
        <name>FMN</name>
        <dbReference type="ChEBI" id="CHEBI:58210"/>
    </ligand>
</feature>